<organism evidence="6 7">
    <name type="scientific">Prymnesium parvum</name>
    <name type="common">Toxic golden alga</name>
    <dbReference type="NCBI Taxonomy" id="97485"/>
    <lineage>
        <taxon>Eukaryota</taxon>
        <taxon>Haptista</taxon>
        <taxon>Haptophyta</taxon>
        <taxon>Prymnesiophyceae</taxon>
        <taxon>Prymnesiales</taxon>
        <taxon>Prymnesiaceae</taxon>
        <taxon>Prymnesium</taxon>
    </lineage>
</organism>
<dbReference type="SUPFAM" id="SSF48371">
    <property type="entry name" value="ARM repeat"/>
    <property type="match status" value="1"/>
</dbReference>
<evidence type="ECO:0000313" key="7">
    <source>
        <dbReference type="Proteomes" id="UP001515480"/>
    </source>
</evidence>
<reference evidence="6 7" key="1">
    <citation type="journal article" date="2024" name="Science">
        <title>Giant polyketide synthase enzymes in the biosynthesis of giant marine polyether toxins.</title>
        <authorList>
            <person name="Fallon T.R."/>
            <person name="Shende V.V."/>
            <person name="Wierzbicki I.H."/>
            <person name="Pendleton A.L."/>
            <person name="Watervoot N.F."/>
            <person name="Auber R.P."/>
            <person name="Gonzalez D.J."/>
            <person name="Wisecaver J.H."/>
            <person name="Moore B.S."/>
        </authorList>
    </citation>
    <scope>NUCLEOTIDE SEQUENCE [LARGE SCALE GENOMIC DNA]</scope>
    <source>
        <strain evidence="6 7">12B1</strain>
    </source>
</reference>
<gene>
    <name evidence="6" type="ORF">AB1Y20_021680</name>
</gene>
<protein>
    <recommendedName>
        <fullName evidence="5">Importin N-terminal domain-containing protein</fullName>
    </recommendedName>
</protein>
<keyword evidence="3" id="KW-0539">Nucleus</keyword>
<feature type="domain" description="Importin N-terminal" evidence="5">
    <location>
        <begin position="21"/>
        <end position="91"/>
    </location>
</feature>
<dbReference type="Gene3D" id="1.25.10.10">
    <property type="entry name" value="Leucine-rich Repeat Variant"/>
    <property type="match status" value="1"/>
</dbReference>
<dbReference type="PANTHER" id="PTHR10997">
    <property type="entry name" value="IMPORTIN-7, 8, 11"/>
    <property type="match status" value="1"/>
</dbReference>
<proteinExistence type="predicted"/>
<dbReference type="GO" id="GO:0005829">
    <property type="term" value="C:cytosol"/>
    <property type="evidence" value="ECO:0007669"/>
    <property type="project" value="TreeGrafter"/>
</dbReference>
<feature type="compositionally biased region" description="Acidic residues" evidence="4">
    <location>
        <begin position="983"/>
        <end position="998"/>
    </location>
</feature>
<evidence type="ECO:0000256" key="3">
    <source>
        <dbReference type="ARBA" id="ARBA00023242"/>
    </source>
</evidence>
<evidence type="ECO:0000259" key="5">
    <source>
        <dbReference type="PROSITE" id="PS50166"/>
    </source>
</evidence>
<dbReference type="InterPro" id="IPR016024">
    <property type="entry name" value="ARM-type_fold"/>
</dbReference>
<dbReference type="AlphaFoldDB" id="A0AB34JKD7"/>
<dbReference type="InterPro" id="IPR001494">
    <property type="entry name" value="Importin-beta_N"/>
</dbReference>
<dbReference type="Proteomes" id="UP001515480">
    <property type="component" value="Unassembled WGS sequence"/>
</dbReference>
<sequence>MALYQHLAASLLPEAEARRAAEQRVLDEAAQPGYASSLTHILLEQHAALDVRQLAAVVLRRFVAARWSEGTPPPEEEKAAIRTALPGGLSDPVPRIRTAVSMVIAAIAQFDWPDAWPSLLPSLVLPLEEAARRQDADAASSHTVAGVLRCLDLCAAELQEEQLPHALRALLPLLRHLLASPHAHAPRERARAARVAARLLERLSMLCDDRALLRSLQHGQLAELAAAALGALSESSPSADFAVQISALRLLRLLAGSFGRALVPHKPRLLPPLGALLLRMRERHAAPAADAPYDSDGCLLGAEALTTQVFDLLAALAASSRLYKLLLPALGELLHSCLSFLEITPAAHAEWEADVVEYLQDEDDDSFAVSVRVATQQLIDELVDSYGGAAVAALCAAARRRLAEAHEARQAGVQSWWRMREATLLAISLASEPIQSANKKASRKHGASALEHLLEELSHDLAADTPPLLRGRALCCAAKFSGALAPSSLPPFLQATLDALHPPHPLCLRFCAARALATFARGAAAPLLRPALHALVAALLPLLPHGGDDGALLLLHTLAHLLPIDSDAAAQLEAALTPALLSVWASRFEDALVASAVVDVFRVLARSPSSLGSLVERVVPALAQVFSLQLQQAPAPPADEECDADGTIEPLPAALRLLDCLLRAWPAELPLPPAVAELLPSLLRVLAASSHADSVRLGVRCLGRLARRGAAASADAPAALWGECVHRMLRPTLREEAAAAVPPLLATLSLHAPSLFAGCHEAWLPPLGARLKRAACFGITQAALLLFSELVHDPRWGADLLLAALQKLDVPPVLLNCPDGSVAFILRLWTDSVSEVLQPHARKSILLALLRLATPQRPWLCHLRVRGALVVDAAAPRTTRQSARRRAAPAEGHAEVPLLCRALQLACQAMLTWGVAADNAREADGLRGADSEEESDDEEEGEQSSGDDDAAGDGDGNGSAQRKSPFVPADELSIVDLSELLDDEADEGSESDEEWVEPESEHVSRMELSSCLVDYVRSWHAQLDAQQFGAVCSVLSAEERKAIEYALR</sequence>
<dbReference type="GO" id="GO:0031267">
    <property type="term" value="F:small GTPase binding"/>
    <property type="evidence" value="ECO:0007669"/>
    <property type="project" value="InterPro"/>
</dbReference>
<dbReference type="SMART" id="SM00913">
    <property type="entry name" value="IBN_N"/>
    <property type="match status" value="1"/>
</dbReference>
<dbReference type="Pfam" id="PF03810">
    <property type="entry name" value="IBN_N"/>
    <property type="match status" value="1"/>
</dbReference>
<evidence type="ECO:0000256" key="2">
    <source>
        <dbReference type="ARBA" id="ARBA00022448"/>
    </source>
</evidence>
<dbReference type="PROSITE" id="PS50166">
    <property type="entry name" value="IMPORTIN_B_NT"/>
    <property type="match status" value="1"/>
</dbReference>
<name>A0AB34JKD7_PRYPA</name>
<feature type="region of interest" description="Disordered" evidence="4">
    <location>
        <begin position="983"/>
        <end position="1003"/>
    </location>
</feature>
<evidence type="ECO:0000256" key="1">
    <source>
        <dbReference type="ARBA" id="ARBA00004123"/>
    </source>
</evidence>
<dbReference type="InterPro" id="IPR011989">
    <property type="entry name" value="ARM-like"/>
</dbReference>
<accession>A0AB34JKD7</accession>
<comment type="caution">
    <text evidence="6">The sequence shown here is derived from an EMBL/GenBank/DDBJ whole genome shotgun (WGS) entry which is preliminary data.</text>
</comment>
<dbReference type="GO" id="GO:0006606">
    <property type="term" value="P:protein import into nucleus"/>
    <property type="evidence" value="ECO:0007669"/>
    <property type="project" value="TreeGrafter"/>
</dbReference>
<dbReference type="EMBL" id="JBGBPQ010000007">
    <property type="protein sequence ID" value="KAL1522035.1"/>
    <property type="molecule type" value="Genomic_DNA"/>
</dbReference>
<feature type="compositionally biased region" description="Acidic residues" evidence="4">
    <location>
        <begin position="931"/>
        <end position="952"/>
    </location>
</feature>
<evidence type="ECO:0000256" key="4">
    <source>
        <dbReference type="SAM" id="MobiDB-lite"/>
    </source>
</evidence>
<keyword evidence="2" id="KW-0813">Transport</keyword>
<dbReference type="GO" id="GO:0005635">
    <property type="term" value="C:nuclear envelope"/>
    <property type="evidence" value="ECO:0007669"/>
    <property type="project" value="TreeGrafter"/>
</dbReference>
<keyword evidence="7" id="KW-1185">Reference proteome</keyword>
<feature type="region of interest" description="Disordered" evidence="4">
    <location>
        <begin position="924"/>
        <end position="968"/>
    </location>
</feature>
<dbReference type="PANTHER" id="PTHR10997:SF9">
    <property type="entry name" value="IMPORTIN-9"/>
    <property type="match status" value="1"/>
</dbReference>
<comment type="subcellular location">
    <subcellularLocation>
        <location evidence="1">Nucleus</location>
    </subcellularLocation>
</comment>
<evidence type="ECO:0000313" key="6">
    <source>
        <dbReference type="EMBL" id="KAL1522035.1"/>
    </source>
</evidence>